<evidence type="ECO:0000313" key="4">
    <source>
        <dbReference type="EMBL" id="OAG08265.1"/>
    </source>
</evidence>
<dbReference type="RefSeq" id="XP_018038630.1">
    <property type="nucleotide sequence ID" value="XM_018184702.1"/>
</dbReference>
<feature type="region of interest" description="Disordered" evidence="2">
    <location>
        <begin position="122"/>
        <end position="144"/>
    </location>
</feature>
<keyword evidence="5" id="KW-1185">Reference proteome</keyword>
<dbReference type="PANTHER" id="PTHR48081">
    <property type="entry name" value="AB HYDROLASE SUPERFAMILY PROTEIN C4A8.06C"/>
    <property type="match status" value="1"/>
</dbReference>
<organism evidence="4 5">
    <name type="scientific">Paraphaeosphaeria sporulosa</name>
    <dbReference type="NCBI Taxonomy" id="1460663"/>
    <lineage>
        <taxon>Eukaryota</taxon>
        <taxon>Fungi</taxon>
        <taxon>Dikarya</taxon>
        <taxon>Ascomycota</taxon>
        <taxon>Pezizomycotina</taxon>
        <taxon>Dothideomycetes</taxon>
        <taxon>Pleosporomycetidae</taxon>
        <taxon>Pleosporales</taxon>
        <taxon>Massarineae</taxon>
        <taxon>Didymosphaeriaceae</taxon>
        <taxon>Paraphaeosphaeria</taxon>
    </lineage>
</organism>
<accession>A0A177CL54</accession>
<dbReference type="EMBL" id="KV441550">
    <property type="protein sequence ID" value="OAG08265.1"/>
    <property type="molecule type" value="Genomic_DNA"/>
</dbReference>
<evidence type="ECO:0000256" key="1">
    <source>
        <dbReference type="ARBA" id="ARBA00022801"/>
    </source>
</evidence>
<dbReference type="PANTHER" id="PTHR48081:SF25">
    <property type="entry name" value="PUTATIVE (AFU_ORTHOLOGUE AFUA_3G11560)-RELATED"/>
    <property type="match status" value="1"/>
</dbReference>
<proteinExistence type="predicted"/>
<dbReference type="AlphaFoldDB" id="A0A177CL54"/>
<dbReference type="Proteomes" id="UP000077069">
    <property type="component" value="Unassembled WGS sequence"/>
</dbReference>
<evidence type="ECO:0000259" key="3">
    <source>
        <dbReference type="Pfam" id="PF07859"/>
    </source>
</evidence>
<dbReference type="Gene3D" id="3.40.50.1820">
    <property type="entry name" value="alpha/beta hydrolase"/>
    <property type="match status" value="1"/>
</dbReference>
<dbReference type="GO" id="GO:0016787">
    <property type="term" value="F:hydrolase activity"/>
    <property type="evidence" value="ECO:0007669"/>
    <property type="project" value="UniProtKB-KW"/>
</dbReference>
<dbReference type="InterPro" id="IPR013094">
    <property type="entry name" value="AB_hydrolase_3"/>
</dbReference>
<dbReference type="InterPro" id="IPR050300">
    <property type="entry name" value="GDXG_lipolytic_enzyme"/>
</dbReference>
<evidence type="ECO:0000256" key="2">
    <source>
        <dbReference type="SAM" id="MobiDB-lite"/>
    </source>
</evidence>
<dbReference type="SUPFAM" id="SSF53474">
    <property type="entry name" value="alpha/beta-Hydrolases"/>
    <property type="match status" value="1"/>
</dbReference>
<feature type="domain" description="Alpha/beta hydrolase fold-3" evidence="3">
    <location>
        <begin position="159"/>
        <end position="400"/>
    </location>
</feature>
<reference evidence="4 5" key="1">
    <citation type="submission" date="2016-05" db="EMBL/GenBank/DDBJ databases">
        <title>Comparative analysis of secretome profiles of manganese(II)-oxidizing ascomycete fungi.</title>
        <authorList>
            <consortium name="DOE Joint Genome Institute"/>
            <person name="Zeiner C.A."/>
            <person name="Purvine S.O."/>
            <person name="Zink E.M."/>
            <person name="Wu S."/>
            <person name="Pasa-Tolic L."/>
            <person name="Chaput D.L."/>
            <person name="Haridas S."/>
            <person name="Grigoriev I.V."/>
            <person name="Santelli C.M."/>
            <person name="Hansel C.M."/>
        </authorList>
    </citation>
    <scope>NUCLEOTIDE SEQUENCE [LARGE SCALE GENOMIC DNA]</scope>
    <source>
        <strain evidence="4 5">AP3s5-JAC2a</strain>
    </source>
</reference>
<dbReference type="Pfam" id="PF07859">
    <property type="entry name" value="Abhydrolase_3"/>
    <property type="match status" value="1"/>
</dbReference>
<name>A0A177CL54_9PLEO</name>
<gene>
    <name evidence="4" type="ORF">CC84DRAFT_1257159</name>
</gene>
<dbReference type="OrthoDB" id="5354320at2759"/>
<sequence length="497" mass="54917">MESSPSAMLKLLLPKTPFIFKTALAHTLRFSETSSKWDLRTELTIKVLRDMLGPSNRMTPITKLQHLTTKDTGVKGTVWVSKVQLKTPEEDDVRQLLFKAIQDMGDGTEKWTKCDMHNVEGEWTGGRAGVSDTEPEPTGMSERDKYGKLMGEVKSKVTLLYFHGGAMYLLDPATYRHVTGKLARLTGGRVFSVRYRLAPQNAFPAAILDAFMAYLSLLAPPPDAPHEPVPAAEIVFGGDSAGGLLCTSLLQLLLQIHRSHSGTGLPTVRWYGKDVEIPLPAGLALSSPWLDITRSLPSVEGLAKYDYLPPPSHTQGMNYPPDAAWPADPPRADLYCEGEALKHPLVSPVAAKDWSNSPPTFFGLGEEMLRDEDAVLAKRMHQQGAVVRWREFEAMPHCFAMMLDSLPASKTFFEEYAKFCSEVVDGKAASSDGEKLLAKSLKREAVALDNVTQLTDEEIAKHMQEGQGLRKWYVCMARDHIIGIANPVYTRHAEALG</sequence>
<dbReference type="InterPro" id="IPR029058">
    <property type="entry name" value="AB_hydrolase_fold"/>
</dbReference>
<dbReference type="GeneID" id="28768188"/>
<evidence type="ECO:0000313" key="5">
    <source>
        <dbReference type="Proteomes" id="UP000077069"/>
    </source>
</evidence>
<keyword evidence="1 4" id="KW-0378">Hydrolase</keyword>
<protein>
    <submittedName>
        <fullName evidence="4">Acetyl-hydrolase</fullName>
    </submittedName>
</protein>
<dbReference type="InParanoid" id="A0A177CL54"/>
<dbReference type="STRING" id="1460663.A0A177CL54"/>